<dbReference type="AlphaFoldDB" id="L1IBP2"/>
<dbReference type="Proteomes" id="UP000011087">
    <property type="component" value="Unassembled WGS sequence"/>
</dbReference>
<evidence type="ECO:0000313" key="3">
    <source>
        <dbReference type="Proteomes" id="UP000011087"/>
    </source>
</evidence>
<dbReference type="PaxDb" id="55529-EKX33319"/>
<reference evidence="2" key="3">
    <citation type="submission" date="2016-03" db="UniProtKB">
        <authorList>
            <consortium name="EnsemblProtists"/>
        </authorList>
    </citation>
    <scope>IDENTIFICATION</scope>
</reference>
<gene>
    <name evidence="1" type="ORF">GUITHDRAFT_156082</name>
</gene>
<proteinExistence type="predicted"/>
<dbReference type="GeneID" id="17290055"/>
<dbReference type="KEGG" id="gtt:GUITHDRAFT_156082"/>
<dbReference type="EMBL" id="JH993146">
    <property type="protein sequence ID" value="EKX33319.1"/>
    <property type="molecule type" value="Genomic_DNA"/>
</dbReference>
<sequence length="95" mass="10585">MPRTDEFEQQVSHICVGPCRAAITRQLPKERVNLGPVIVQEPLESLRPFYFTASPSILQPLSDNGLIVDGRASITHAPLFQRPGPSLVPQWVGRR</sequence>
<dbReference type="EnsemblProtists" id="EKX33319">
    <property type="protein sequence ID" value="EKX33319"/>
    <property type="gene ID" value="GUITHDRAFT_156082"/>
</dbReference>
<name>L1IBP2_GUITC</name>
<organism evidence="1">
    <name type="scientific">Guillardia theta (strain CCMP2712)</name>
    <name type="common">Cryptophyte</name>
    <dbReference type="NCBI Taxonomy" id="905079"/>
    <lineage>
        <taxon>Eukaryota</taxon>
        <taxon>Cryptophyceae</taxon>
        <taxon>Pyrenomonadales</taxon>
        <taxon>Geminigeraceae</taxon>
        <taxon>Guillardia</taxon>
    </lineage>
</organism>
<reference evidence="3" key="2">
    <citation type="submission" date="2012-11" db="EMBL/GenBank/DDBJ databases">
        <authorList>
            <person name="Kuo A."/>
            <person name="Curtis B.A."/>
            <person name="Tanifuji G."/>
            <person name="Burki F."/>
            <person name="Gruber A."/>
            <person name="Irimia M."/>
            <person name="Maruyama S."/>
            <person name="Arias M.C."/>
            <person name="Ball S.G."/>
            <person name="Gile G.H."/>
            <person name="Hirakawa Y."/>
            <person name="Hopkins J.F."/>
            <person name="Rensing S.A."/>
            <person name="Schmutz J."/>
            <person name="Symeonidi A."/>
            <person name="Elias M."/>
            <person name="Eveleigh R.J."/>
            <person name="Herman E.K."/>
            <person name="Klute M.J."/>
            <person name="Nakayama T."/>
            <person name="Obornik M."/>
            <person name="Reyes-Prieto A."/>
            <person name="Armbrust E.V."/>
            <person name="Aves S.J."/>
            <person name="Beiko R.G."/>
            <person name="Coutinho P."/>
            <person name="Dacks J.B."/>
            <person name="Durnford D.G."/>
            <person name="Fast N.M."/>
            <person name="Green B.R."/>
            <person name="Grisdale C."/>
            <person name="Hempe F."/>
            <person name="Henrissat B."/>
            <person name="Hoppner M.P."/>
            <person name="Ishida K.-I."/>
            <person name="Kim E."/>
            <person name="Koreny L."/>
            <person name="Kroth P.G."/>
            <person name="Liu Y."/>
            <person name="Malik S.-B."/>
            <person name="Maier U.G."/>
            <person name="McRose D."/>
            <person name="Mock T."/>
            <person name="Neilson J.A."/>
            <person name="Onodera N.T."/>
            <person name="Poole A.M."/>
            <person name="Pritham E.J."/>
            <person name="Richards T.A."/>
            <person name="Rocap G."/>
            <person name="Roy S.W."/>
            <person name="Sarai C."/>
            <person name="Schaack S."/>
            <person name="Shirato S."/>
            <person name="Slamovits C.H."/>
            <person name="Spencer D.F."/>
            <person name="Suzuki S."/>
            <person name="Worden A.Z."/>
            <person name="Zauner S."/>
            <person name="Barry K."/>
            <person name="Bell C."/>
            <person name="Bharti A.K."/>
            <person name="Crow J.A."/>
            <person name="Grimwood J."/>
            <person name="Kramer R."/>
            <person name="Lindquist E."/>
            <person name="Lucas S."/>
            <person name="Salamov A."/>
            <person name="McFadden G.I."/>
            <person name="Lane C.E."/>
            <person name="Keeling P.J."/>
            <person name="Gray M.W."/>
            <person name="Grigoriev I.V."/>
            <person name="Archibald J.M."/>
        </authorList>
    </citation>
    <scope>NUCLEOTIDE SEQUENCE</scope>
    <source>
        <strain evidence="3">CCMP2712</strain>
    </source>
</reference>
<evidence type="ECO:0000313" key="2">
    <source>
        <dbReference type="EnsemblProtists" id="EKX33319"/>
    </source>
</evidence>
<reference evidence="1 3" key="1">
    <citation type="journal article" date="2012" name="Nature">
        <title>Algal genomes reveal evolutionary mosaicism and the fate of nucleomorphs.</title>
        <authorList>
            <consortium name="DOE Joint Genome Institute"/>
            <person name="Curtis B.A."/>
            <person name="Tanifuji G."/>
            <person name="Burki F."/>
            <person name="Gruber A."/>
            <person name="Irimia M."/>
            <person name="Maruyama S."/>
            <person name="Arias M.C."/>
            <person name="Ball S.G."/>
            <person name="Gile G.H."/>
            <person name="Hirakawa Y."/>
            <person name="Hopkins J.F."/>
            <person name="Kuo A."/>
            <person name="Rensing S.A."/>
            <person name="Schmutz J."/>
            <person name="Symeonidi A."/>
            <person name="Elias M."/>
            <person name="Eveleigh R.J."/>
            <person name="Herman E.K."/>
            <person name="Klute M.J."/>
            <person name="Nakayama T."/>
            <person name="Obornik M."/>
            <person name="Reyes-Prieto A."/>
            <person name="Armbrust E.V."/>
            <person name="Aves S.J."/>
            <person name="Beiko R.G."/>
            <person name="Coutinho P."/>
            <person name="Dacks J.B."/>
            <person name="Durnford D.G."/>
            <person name="Fast N.M."/>
            <person name="Green B.R."/>
            <person name="Grisdale C.J."/>
            <person name="Hempel F."/>
            <person name="Henrissat B."/>
            <person name="Hoppner M.P."/>
            <person name="Ishida K."/>
            <person name="Kim E."/>
            <person name="Koreny L."/>
            <person name="Kroth P.G."/>
            <person name="Liu Y."/>
            <person name="Malik S.B."/>
            <person name="Maier U.G."/>
            <person name="McRose D."/>
            <person name="Mock T."/>
            <person name="Neilson J.A."/>
            <person name="Onodera N.T."/>
            <person name="Poole A.M."/>
            <person name="Pritham E.J."/>
            <person name="Richards T.A."/>
            <person name="Rocap G."/>
            <person name="Roy S.W."/>
            <person name="Sarai C."/>
            <person name="Schaack S."/>
            <person name="Shirato S."/>
            <person name="Slamovits C.H."/>
            <person name="Spencer D.F."/>
            <person name="Suzuki S."/>
            <person name="Worden A.Z."/>
            <person name="Zauner S."/>
            <person name="Barry K."/>
            <person name="Bell C."/>
            <person name="Bharti A.K."/>
            <person name="Crow J.A."/>
            <person name="Grimwood J."/>
            <person name="Kramer R."/>
            <person name="Lindquist E."/>
            <person name="Lucas S."/>
            <person name="Salamov A."/>
            <person name="McFadden G.I."/>
            <person name="Lane C.E."/>
            <person name="Keeling P.J."/>
            <person name="Gray M.W."/>
            <person name="Grigoriev I.V."/>
            <person name="Archibald J.M."/>
        </authorList>
    </citation>
    <scope>NUCLEOTIDE SEQUENCE</scope>
    <source>
        <strain evidence="1 3">CCMP2712</strain>
    </source>
</reference>
<dbReference type="RefSeq" id="XP_005820299.1">
    <property type="nucleotide sequence ID" value="XM_005820242.1"/>
</dbReference>
<keyword evidence="3" id="KW-1185">Reference proteome</keyword>
<evidence type="ECO:0000313" key="1">
    <source>
        <dbReference type="EMBL" id="EKX33319.1"/>
    </source>
</evidence>
<dbReference type="HOGENOM" id="CLU_2377232_0_0_1"/>
<protein>
    <submittedName>
        <fullName evidence="1 2">Uncharacterized protein</fullName>
    </submittedName>
</protein>
<accession>L1IBP2</accession>